<feature type="transmembrane region" description="Helical" evidence="2">
    <location>
        <begin position="281"/>
        <end position="301"/>
    </location>
</feature>
<protein>
    <recommendedName>
        <fullName evidence="5">O-antigen ligase domain-containing protein</fullName>
    </recommendedName>
</protein>
<evidence type="ECO:0000256" key="2">
    <source>
        <dbReference type="SAM" id="Phobius"/>
    </source>
</evidence>
<sequence>MSDREEVADPAMTASPTTLVTLRGSATTPRLPVAVPAGLLLASLPLLRPGTFGEYTALLGCGLALAAGVAAMLRREHAPARPVRAVSVFLALLVAAYVWVVLHSVWVDDLLRIRSQFQDFVLTIGSVVAAVLVISDPRARLALGRGFVVLLCAIGALWLVTVAWWAVAGVGTGQIAMVPVGTVGPQPVYFPFTISYSTSSVFGMDVPRLTGVGRESGWMAMFCAVGWFLSDAVGYRSRRVKVLLLAGLVGTLSTAGFGVFVVVLAIDVFLRPRGGIGLGGFLRQIAGLGAGLGAAWVALYAPVFGLQAKQTSNEASLDERSDATEEGLRAITQRPFGGQGNEKQAGINLISDIAVNGLPFVLLVTAALLLPLLFVRRPGSARGRAAPIALVVFATLLVSQPAAASTWVFVLVALALACDELTDAERAAPGALLPHRLQRWLGVPVDRSPSTRSLPSSSPPAPSEEEASS</sequence>
<accession>A0ABU8MGW8</accession>
<feature type="transmembrane region" description="Helical" evidence="2">
    <location>
        <begin position="387"/>
        <end position="416"/>
    </location>
</feature>
<reference evidence="3 4" key="1">
    <citation type="submission" date="2024-03" db="EMBL/GenBank/DDBJ databases">
        <title>Actinomycetospora sp. OC33-EN08, a novel actinomycete isolated from wild orchid (Aerides multiflora).</title>
        <authorList>
            <person name="Suriyachadkun C."/>
        </authorList>
    </citation>
    <scope>NUCLEOTIDE SEQUENCE [LARGE SCALE GENOMIC DNA]</scope>
    <source>
        <strain evidence="3 4">OC33-EN08</strain>
    </source>
</reference>
<feature type="transmembrane region" description="Helical" evidence="2">
    <location>
        <begin position="147"/>
        <end position="168"/>
    </location>
</feature>
<keyword evidence="4" id="KW-1185">Reference proteome</keyword>
<proteinExistence type="predicted"/>
<keyword evidence="2" id="KW-0812">Transmembrane</keyword>
<feature type="transmembrane region" description="Helical" evidence="2">
    <location>
        <begin position="85"/>
        <end position="105"/>
    </location>
</feature>
<feature type="compositionally biased region" description="Low complexity" evidence="1">
    <location>
        <begin position="447"/>
        <end position="456"/>
    </location>
</feature>
<evidence type="ECO:0000256" key="1">
    <source>
        <dbReference type="SAM" id="MobiDB-lite"/>
    </source>
</evidence>
<feature type="transmembrane region" description="Helical" evidence="2">
    <location>
        <begin position="117"/>
        <end position="135"/>
    </location>
</feature>
<organism evidence="3 4">
    <name type="scientific">Actinomycetospora aurantiaca</name>
    <dbReference type="NCBI Taxonomy" id="3129233"/>
    <lineage>
        <taxon>Bacteria</taxon>
        <taxon>Bacillati</taxon>
        <taxon>Actinomycetota</taxon>
        <taxon>Actinomycetes</taxon>
        <taxon>Pseudonocardiales</taxon>
        <taxon>Pseudonocardiaceae</taxon>
        <taxon>Actinomycetospora</taxon>
    </lineage>
</organism>
<keyword evidence="2" id="KW-1133">Transmembrane helix</keyword>
<evidence type="ECO:0000313" key="4">
    <source>
        <dbReference type="Proteomes" id="UP001385809"/>
    </source>
</evidence>
<feature type="transmembrane region" description="Helical" evidence="2">
    <location>
        <begin position="353"/>
        <end position="375"/>
    </location>
</feature>
<comment type="caution">
    <text evidence="3">The sequence shown here is derived from an EMBL/GenBank/DDBJ whole genome shotgun (WGS) entry which is preliminary data.</text>
</comment>
<feature type="transmembrane region" description="Helical" evidence="2">
    <location>
        <begin position="218"/>
        <end position="236"/>
    </location>
</feature>
<evidence type="ECO:0000313" key="3">
    <source>
        <dbReference type="EMBL" id="MEJ2866536.1"/>
    </source>
</evidence>
<dbReference type="RefSeq" id="WP_337693157.1">
    <property type="nucleotide sequence ID" value="NZ_JBBEGN010000001.1"/>
</dbReference>
<dbReference type="Proteomes" id="UP001385809">
    <property type="component" value="Unassembled WGS sequence"/>
</dbReference>
<feature type="transmembrane region" description="Helical" evidence="2">
    <location>
        <begin position="242"/>
        <end position="269"/>
    </location>
</feature>
<evidence type="ECO:0008006" key="5">
    <source>
        <dbReference type="Google" id="ProtNLM"/>
    </source>
</evidence>
<name>A0ABU8MGW8_9PSEU</name>
<dbReference type="EMBL" id="JBBEGN010000001">
    <property type="protein sequence ID" value="MEJ2866536.1"/>
    <property type="molecule type" value="Genomic_DNA"/>
</dbReference>
<gene>
    <name evidence="3" type="ORF">WCD74_02080</name>
</gene>
<keyword evidence="2" id="KW-0472">Membrane</keyword>
<feature type="transmembrane region" description="Helical" evidence="2">
    <location>
        <begin position="55"/>
        <end position="73"/>
    </location>
</feature>
<feature type="region of interest" description="Disordered" evidence="1">
    <location>
        <begin position="445"/>
        <end position="469"/>
    </location>
</feature>